<feature type="region of interest" description="Disordered" evidence="1">
    <location>
        <begin position="161"/>
        <end position="182"/>
    </location>
</feature>
<sequence length="393" mass="42108" precursor="true">MKNTLYRSQAFRILGLVGLLSIAISSVASAASDDVTPTVREAMVKLSDEIARYIAADPDTKGQVAIGAFQGPSSSGAGARIVQSLKENLKSKCEIVDVGAAYTVSGRFMGQKLDGQFVTIIEAEIGDALGNTVQKLRRKVVTAIEEGLAFFGPSSVDLSAQPQAAKADKPASEKPESDSTAATEMLVSSIVKPETHLDANRKTRMNPADGSPYGLEIALKQADGKYHSLPITETDGVATVDLQADQIYAVRLFNDSARPVGCRLTIDGINTFALSLDANYRGKETIMELQPNAKFLIKGWHHTGDLSHEFRISNYADTPAAQFGVFDGVGMLTATFFETTAAQGYSATREFATAVGDEVEMRYRDGQSKFGKPIAAVSVRYVRPVAPTDLPLN</sequence>
<evidence type="ECO:0000256" key="2">
    <source>
        <dbReference type="SAM" id="SignalP"/>
    </source>
</evidence>
<evidence type="ECO:0000256" key="1">
    <source>
        <dbReference type="SAM" id="MobiDB-lite"/>
    </source>
</evidence>
<keyword evidence="2" id="KW-0732">Signal</keyword>
<evidence type="ECO:0000313" key="4">
    <source>
        <dbReference type="Proteomes" id="UP000316770"/>
    </source>
</evidence>
<accession>A0A518IWV4</accession>
<evidence type="ECO:0008006" key="5">
    <source>
        <dbReference type="Google" id="ProtNLM"/>
    </source>
</evidence>
<dbReference type="AlphaFoldDB" id="A0A518IWV4"/>
<organism evidence="3 4">
    <name type="scientific">Rosistilla oblonga</name>
    <dbReference type="NCBI Taxonomy" id="2527990"/>
    <lineage>
        <taxon>Bacteria</taxon>
        <taxon>Pseudomonadati</taxon>
        <taxon>Planctomycetota</taxon>
        <taxon>Planctomycetia</taxon>
        <taxon>Pirellulales</taxon>
        <taxon>Pirellulaceae</taxon>
        <taxon>Rosistilla</taxon>
    </lineage>
</organism>
<reference evidence="3 4" key="1">
    <citation type="submission" date="2019-02" db="EMBL/GenBank/DDBJ databases">
        <title>Deep-cultivation of Planctomycetes and their phenomic and genomic characterization uncovers novel biology.</title>
        <authorList>
            <person name="Wiegand S."/>
            <person name="Jogler M."/>
            <person name="Boedeker C."/>
            <person name="Pinto D."/>
            <person name="Vollmers J."/>
            <person name="Rivas-Marin E."/>
            <person name="Kohn T."/>
            <person name="Peeters S.H."/>
            <person name="Heuer A."/>
            <person name="Rast P."/>
            <person name="Oberbeckmann S."/>
            <person name="Bunk B."/>
            <person name="Jeske O."/>
            <person name="Meyerdierks A."/>
            <person name="Storesund J.E."/>
            <person name="Kallscheuer N."/>
            <person name="Luecker S."/>
            <person name="Lage O.M."/>
            <person name="Pohl T."/>
            <person name="Merkel B.J."/>
            <person name="Hornburger P."/>
            <person name="Mueller R.-W."/>
            <person name="Bruemmer F."/>
            <person name="Labrenz M."/>
            <person name="Spormann A.M."/>
            <person name="Op den Camp H."/>
            <person name="Overmann J."/>
            <person name="Amann R."/>
            <person name="Jetten M.S.M."/>
            <person name="Mascher T."/>
            <person name="Medema M.H."/>
            <person name="Devos D.P."/>
            <person name="Kaster A.-K."/>
            <person name="Ovreas L."/>
            <person name="Rohde M."/>
            <person name="Galperin M.Y."/>
            <person name="Jogler C."/>
        </authorList>
    </citation>
    <scope>NUCLEOTIDE SEQUENCE [LARGE SCALE GENOMIC DNA]</scope>
    <source>
        <strain evidence="3 4">Mal33</strain>
    </source>
</reference>
<keyword evidence="4" id="KW-1185">Reference proteome</keyword>
<feature type="chain" id="PRO_5021781782" description="Curli production assembly/transport component CsgG" evidence="2">
    <location>
        <begin position="31"/>
        <end position="393"/>
    </location>
</feature>
<dbReference type="Proteomes" id="UP000316770">
    <property type="component" value="Chromosome"/>
</dbReference>
<dbReference type="RefSeq" id="WP_145287100.1">
    <property type="nucleotide sequence ID" value="NZ_CP036318.1"/>
</dbReference>
<feature type="signal peptide" evidence="2">
    <location>
        <begin position="1"/>
        <end position="30"/>
    </location>
</feature>
<protein>
    <recommendedName>
        <fullName evidence="5">Curli production assembly/transport component CsgG</fullName>
    </recommendedName>
</protein>
<feature type="compositionally biased region" description="Basic and acidic residues" evidence="1">
    <location>
        <begin position="166"/>
        <end position="177"/>
    </location>
</feature>
<proteinExistence type="predicted"/>
<gene>
    <name evidence="3" type="ORF">Mal33_35810</name>
</gene>
<evidence type="ECO:0000313" key="3">
    <source>
        <dbReference type="EMBL" id="QDV57570.1"/>
    </source>
</evidence>
<dbReference type="EMBL" id="CP036318">
    <property type="protein sequence ID" value="QDV57570.1"/>
    <property type="molecule type" value="Genomic_DNA"/>
</dbReference>
<name>A0A518IWV4_9BACT</name>